<sequence length="51" mass="6004">MSKFKVIKIALLIFILAEEIRNANCERKIEKINQELLALKTDVTEIQYKCH</sequence>
<feature type="coiled-coil region" evidence="1">
    <location>
        <begin position="15"/>
        <end position="42"/>
    </location>
</feature>
<comment type="caution">
    <text evidence="2">The sequence shown here is derived from an EMBL/GenBank/DDBJ whole genome shotgun (WGS) entry which is preliminary data.</text>
</comment>
<gene>
    <name evidence="2" type="ORF">SSIM_05015</name>
</gene>
<keyword evidence="1" id="KW-0175">Coiled coil</keyword>
<keyword evidence="3" id="KW-1185">Reference proteome</keyword>
<protein>
    <submittedName>
        <fullName evidence="2">Uncharacterized protein</fullName>
    </submittedName>
</protein>
<accession>A0ABN0PD42</accession>
<evidence type="ECO:0000256" key="1">
    <source>
        <dbReference type="SAM" id="Coils"/>
    </source>
</evidence>
<dbReference type="Proteomes" id="UP000017131">
    <property type="component" value="Unassembled WGS sequence"/>
</dbReference>
<dbReference type="EMBL" id="AXDY01000004">
    <property type="protein sequence ID" value="ERS93562.1"/>
    <property type="molecule type" value="Genomic_DNA"/>
</dbReference>
<evidence type="ECO:0000313" key="2">
    <source>
        <dbReference type="EMBL" id="ERS93562.1"/>
    </source>
</evidence>
<name>A0ABN0PD42_STASI</name>
<organism evidence="2 3">
    <name type="scientific">Staphylococcus simulans UMC-CNS-990</name>
    <dbReference type="NCBI Taxonomy" id="1405498"/>
    <lineage>
        <taxon>Bacteria</taxon>
        <taxon>Bacillati</taxon>
        <taxon>Bacillota</taxon>
        <taxon>Bacilli</taxon>
        <taxon>Bacillales</taxon>
        <taxon>Staphylococcaceae</taxon>
        <taxon>Staphylococcus</taxon>
    </lineage>
</organism>
<proteinExistence type="predicted"/>
<reference evidence="2 3" key="1">
    <citation type="journal article" date="2013" name="Genome Announc.">
        <title>Draft Genome Sequence of Staphylococcus simulans UMC-CNS-990, Isolated from a Case of Chronic Bovine Mastitis.</title>
        <authorList>
            <person name="Calcutt M.J."/>
            <person name="Foecking M.F."/>
            <person name="Hsieh H.Y."/>
            <person name="Perry J."/>
            <person name="Stewart G.C."/>
            <person name="Middleton J.R."/>
        </authorList>
    </citation>
    <scope>NUCLEOTIDE SEQUENCE [LARGE SCALE GENOMIC DNA]</scope>
    <source>
        <strain evidence="2 3">UMC-CNS-990</strain>
    </source>
</reference>
<evidence type="ECO:0000313" key="3">
    <source>
        <dbReference type="Proteomes" id="UP000017131"/>
    </source>
</evidence>